<organism evidence="1 2">
    <name type="scientific">Camelina sativa</name>
    <name type="common">False flax</name>
    <name type="synonym">Myagrum sativum</name>
    <dbReference type="NCBI Taxonomy" id="90675"/>
    <lineage>
        <taxon>Eukaryota</taxon>
        <taxon>Viridiplantae</taxon>
        <taxon>Streptophyta</taxon>
        <taxon>Embryophyta</taxon>
        <taxon>Tracheophyta</taxon>
        <taxon>Spermatophyta</taxon>
        <taxon>Magnoliopsida</taxon>
        <taxon>eudicotyledons</taxon>
        <taxon>Gunneridae</taxon>
        <taxon>Pentapetalae</taxon>
        <taxon>rosids</taxon>
        <taxon>malvids</taxon>
        <taxon>Brassicales</taxon>
        <taxon>Brassicaceae</taxon>
        <taxon>Camelineae</taxon>
        <taxon>Camelina</taxon>
    </lineage>
</organism>
<dbReference type="Gene3D" id="2.40.70.10">
    <property type="entry name" value="Acid Proteases"/>
    <property type="match status" value="1"/>
</dbReference>
<evidence type="ECO:0000313" key="1">
    <source>
        <dbReference type="Proteomes" id="UP000694864"/>
    </source>
</evidence>
<dbReference type="GeneID" id="109126895"/>
<dbReference type="CDD" id="cd00303">
    <property type="entry name" value="retropepsin_like"/>
    <property type="match status" value="1"/>
</dbReference>
<reference evidence="2" key="2">
    <citation type="submission" date="2025-08" db="UniProtKB">
        <authorList>
            <consortium name="RefSeq"/>
        </authorList>
    </citation>
    <scope>IDENTIFICATION</scope>
    <source>
        <tissue evidence="2">Leaf</tissue>
    </source>
</reference>
<gene>
    <name evidence="2" type="primary">LOC109126895</name>
</gene>
<dbReference type="PANTHER" id="PTHR33067:SF31">
    <property type="entry name" value="RNA-DIRECTED DNA POLYMERASE"/>
    <property type="match status" value="1"/>
</dbReference>
<protein>
    <submittedName>
        <fullName evidence="2">Uncharacterized protein LOC109126895</fullName>
    </submittedName>
</protein>
<dbReference type="RefSeq" id="XP_019086342.1">
    <property type="nucleotide sequence ID" value="XM_019230797.1"/>
</dbReference>
<sequence>MDKLIVELPLIDAVKTFPMLRRYVKRMVTKDLNAEQGVMMISAQVSASIQNKIPKKLHDLGSFVLDCTIFTDIFARSLCDLGSSVNLMPKSVALSLGMTYFKPTSLRIAQFAFLMVFLKIGECLIPTDFVVLKYEEEPKDPLILGRSFLATAGATIDVKRGQIGLNIGDL</sequence>
<proteinExistence type="predicted"/>
<dbReference type="Proteomes" id="UP000694864">
    <property type="component" value="Chromosome 10"/>
</dbReference>
<reference evidence="1" key="1">
    <citation type="journal article" date="2014" name="Nat. Commun.">
        <title>The emerging biofuel crop Camelina sativa retains a highly undifferentiated hexaploid genome structure.</title>
        <authorList>
            <person name="Kagale S."/>
            <person name="Koh C."/>
            <person name="Nixon J."/>
            <person name="Bollina V."/>
            <person name="Clarke W.E."/>
            <person name="Tuteja R."/>
            <person name="Spillane C."/>
            <person name="Robinson S.J."/>
            <person name="Links M.G."/>
            <person name="Clarke C."/>
            <person name="Higgins E.E."/>
            <person name="Huebert T."/>
            <person name="Sharpe A.G."/>
            <person name="Parkin I.A."/>
        </authorList>
    </citation>
    <scope>NUCLEOTIDE SEQUENCE [LARGE SCALE GENOMIC DNA]</scope>
    <source>
        <strain evidence="1">cv. DH55</strain>
    </source>
</reference>
<name>A0ABM1QHV4_CAMSA</name>
<dbReference type="PANTHER" id="PTHR33067">
    <property type="entry name" value="RNA-DIRECTED DNA POLYMERASE-RELATED"/>
    <property type="match status" value="1"/>
</dbReference>
<keyword evidence="1" id="KW-1185">Reference proteome</keyword>
<accession>A0ABM1QHV4</accession>
<dbReference type="InterPro" id="IPR021109">
    <property type="entry name" value="Peptidase_aspartic_dom_sf"/>
</dbReference>
<evidence type="ECO:0000313" key="2">
    <source>
        <dbReference type="RefSeq" id="XP_019086342.1"/>
    </source>
</evidence>